<dbReference type="Gene3D" id="1.10.630.10">
    <property type="entry name" value="Cytochrome P450"/>
    <property type="match status" value="1"/>
</dbReference>
<sequence>MMGSMLGLSLETWILLITCLCLFVMYGNSTFGVFERLGVPGVKPFMYFGTVGRHNKVYYIDDELSSKKFGRVWGMYEFRKPMLAVMDPDMLKTILVKECFTYFTNRRNLRLNGELYDAVSITENETWRRLRNILSPYFTSGRLKEAFAIMKHHSSKLKASLQPKAQNEEVVQIKDFFGGYSLDVMASFTLSVDLDTIDKPSNPLVSHSSKLFRVSVPLFLFQGCFPFALPLLELMGASLFPKDSLAFIFKFVEMIRADRTVNSQKNSGDMLQSLMDTQANVNGKESKSLTDHEIVSQVATFVFAGNETSASTLVFLAYSLARNPEVMKRLQEEIDATFPDKGPVQCEALMQMEYLDCVINESLRLYPPAARLERVAKETVKVNGITIPKDLVVMVPVYALHRDPEFWPEPEEFRPDRFSKENKPNIKPYSYLPFGAGPRNCIGMRFALLMVKLALVEVLQDYSFLVCDETEIPLEMDPQGLTGPLKPIKLRVVSRSKQ</sequence>
<evidence type="ECO:0000313" key="17">
    <source>
        <dbReference type="EMBL" id="CAJ1053981.1"/>
    </source>
</evidence>
<keyword evidence="7 15" id="KW-0479">Metal-binding</keyword>
<evidence type="ECO:0000256" key="7">
    <source>
        <dbReference type="ARBA" id="ARBA00022723"/>
    </source>
</evidence>
<evidence type="ECO:0000256" key="9">
    <source>
        <dbReference type="ARBA" id="ARBA00022848"/>
    </source>
</evidence>
<evidence type="ECO:0000256" key="15">
    <source>
        <dbReference type="PIRSR" id="PIRSR602401-1"/>
    </source>
</evidence>
<evidence type="ECO:0000256" key="14">
    <source>
        <dbReference type="ARBA" id="ARBA00047827"/>
    </source>
</evidence>
<evidence type="ECO:0000256" key="12">
    <source>
        <dbReference type="ARBA" id="ARBA00023033"/>
    </source>
</evidence>
<comment type="similarity">
    <text evidence="4 16">Belongs to the cytochrome P450 family.</text>
</comment>
<evidence type="ECO:0000256" key="4">
    <source>
        <dbReference type="ARBA" id="ARBA00010617"/>
    </source>
</evidence>
<dbReference type="InterPro" id="IPR017972">
    <property type="entry name" value="Cyt_P450_CS"/>
</dbReference>
<accession>A0AAV1EZ45</accession>
<comment type="cofactor">
    <cofactor evidence="1 15">
        <name>heme</name>
        <dbReference type="ChEBI" id="CHEBI:30413"/>
    </cofactor>
</comment>
<dbReference type="InterPro" id="IPR002401">
    <property type="entry name" value="Cyt_P450_E_grp-I"/>
</dbReference>
<keyword evidence="9" id="KW-0492">Microsome</keyword>
<dbReference type="EC" id="1.14.14.1" evidence="5"/>
<evidence type="ECO:0000256" key="8">
    <source>
        <dbReference type="ARBA" id="ARBA00022824"/>
    </source>
</evidence>
<keyword evidence="18" id="KW-1185">Reference proteome</keyword>
<dbReference type="PANTHER" id="PTHR24302:SF32">
    <property type="entry name" value="CYTOCHROME P450, FAMILY 3, SUBFAMILY A, POLYPEPTIDE 65"/>
    <property type="match status" value="1"/>
</dbReference>
<dbReference type="Pfam" id="PF00067">
    <property type="entry name" value="p450"/>
    <property type="match status" value="1"/>
</dbReference>
<reference evidence="17" key="1">
    <citation type="submission" date="2023-08" db="EMBL/GenBank/DDBJ databases">
        <authorList>
            <person name="Alioto T."/>
            <person name="Alioto T."/>
            <person name="Gomez Garrido J."/>
        </authorList>
    </citation>
    <scope>NUCLEOTIDE SEQUENCE</scope>
</reference>
<evidence type="ECO:0000313" key="18">
    <source>
        <dbReference type="Proteomes" id="UP001178508"/>
    </source>
</evidence>
<dbReference type="PRINTS" id="PR00463">
    <property type="entry name" value="EP450I"/>
</dbReference>
<dbReference type="InterPro" id="IPR050705">
    <property type="entry name" value="Cytochrome_P450_3A"/>
</dbReference>
<name>A0AAV1EZ45_XYRNO</name>
<dbReference type="GO" id="GO:0008395">
    <property type="term" value="F:steroid hydroxylase activity"/>
    <property type="evidence" value="ECO:0007669"/>
    <property type="project" value="TreeGrafter"/>
</dbReference>
<dbReference type="SUPFAM" id="SSF48264">
    <property type="entry name" value="Cytochrome P450"/>
    <property type="match status" value="1"/>
</dbReference>
<evidence type="ECO:0000256" key="10">
    <source>
        <dbReference type="ARBA" id="ARBA00023002"/>
    </source>
</evidence>
<evidence type="ECO:0000256" key="5">
    <source>
        <dbReference type="ARBA" id="ARBA00012109"/>
    </source>
</evidence>
<comment type="subcellular location">
    <subcellularLocation>
        <location evidence="3">Endoplasmic reticulum membrane</location>
        <topology evidence="3">Peripheral membrane protein</topology>
    </subcellularLocation>
    <subcellularLocation>
        <location evidence="2">Microsome membrane</location>
        <topology evidence="2">Peripheral membrane protein</topology>
    </subcellularLocation>
</comment>
<evidence type="ECO:0000256" key="6">
    <source>
        <dbReference type="ARBA" id="ARBA00022617"/>
    </source>
</evidence>
<dbReference type="GO" id="GO:0016712">
    <property type="term" value="F:oxidoreductase activity, acting on paired donors, with incorporation or reduction of molecular oxygen, reduced flavin or flavoprotein as one donor, and incorporation of one atom of oxygen"/>
    <property type="evidence" value="ECO:0007669"/>
    <property type="project" value="UniProtKB-EC"/>
</dbReference>
<keyword evidence="12 16" id="KW-0503">Monooxygenase</keyword>
<dbReference type="InterPro" id="IPR036396">
    <property type="entry name" value="Cyt_P450_sf"/>
</dbReference>
<dbReference type="PRINTS" id="PR00385">
    <property type="entry name" value="P450"/>
</dbReference>
<keyword evidence="8" id="KW-0256">Endoplasmic reticulum</keyword>
<keyword evidence="10 16" id="KW-0560">Oxidoreductase</keyword>
<evidence type="ECO:0000256" key="2">
    <source>
        <dbReference type="ARBA" id="ARBA00004174"/>
    </source>
</evidence>
<dbReference type="GO" id="GO:0020037">
    <property type="term" value="F:heme binding"/>
    <property type="evidence" value="ECO:0007669"/>
    <property type="project" value="InterPro"/>
</dbReference>
<evidence type="ECO:0000256" key="1">
    <source>
        <dbReference type="ARBA" id="ARBA00001971"/>
    </source>
</evidence>
<dbReference type="PANTHER" id="PTHR24302">
    <property type="entry name" value="CYTOCHROME P450 FAMILY 3"/>
    <property type="match status" value="1"/>
</dbReference>
<feature type="binding site" description="axial binding residue" evidence="15">
    <location>
        <position position="441"/>
    </location>
    <ligand>
        <name>heme</name>
        <dbReference type="ChEBI" id="CHEBI:30413"/>
    </ligand>
    <ligandPart>
        <name>Fe</name>
        <dbReference type="ChEBI" id="CHEBI:18248"/>
    </ligandPart>
</feature>
<evidence type="ECO:0000256" key="11">
    <source>
        <dbReference type="ARBA" id="ARBA00023004"/>
    </source>
</evidence>
<dbReference type="Proteomes" id="UP001178508">
    <property type="component" value="Chromosome 3"/>
</dbReference>
<evidence type="ECO:0000256" key="13">
    <source>
        <dbReference type="ARBA" id="ARBA00023136"/>
    </source>
</evidence>
<dbReference type="GO" id="GO:0005789">
    <property type="term" value="C:endoplasmic reticulum membrane"/>
    <property type="evidence" value="ECO:0007669"/>
    <property type="project" value="UniProtKB-SubCell"/>
</dbReference>
<dbReference type="PROSITE" id="PS00086">
    <property type="entry name" value="CYTOCHROME_P450"/>
    <property type="match status" value="1"/>
</dbReference>
<dbReference type="GO" id="GO:0005506">
    <property type="term" value="F:iron ion binding"/>
    <property type="evidence" value="ECO:0007669"/>
    <property type="project" value="InterPro"/>
</dbReference>
<evidence type="ECO:0000256" key="3">
    <source>
        <dbReference type="ARBA" id="ARBA00004406"/>
    </source>
</evidence>
<organism evidence="17 18">
    <name type="scientific">Xyrichtys novacula</name>
    <name type="common">Pearly razorfish</name>
    <name type="synonym">Hemipteronotus novacula</name>
    <dbReference type="NCBI Taxonomy" id="13765"/>
    <lineage>
        <taxon>Eukaryota</taxon>
        <taxon>Metazoa</taxon>
        <taxon>Chordata</taxon>
        <taxon>Craniata</taxon>
        <taxon>Vertebrata</taxon>
        <taxon>Euteleostomi</taxon>
        <taxon>Actinopterygii</taxon>
        <taxon>Neopterygii</taxon>
        <taxon>Teleostei</taxon>
        <taxon>Neoteleostei</taxon>
        <taxon>Acanthomorphata</taxon>
        <taxon>Eupercaria</taxon>
        <taxon>Labriformes</taxon>
        <taxon>Labridae</taxon>
        <taxon>Xyrichtys</taxon>
    </lineage>
</organism>
<keyword evidence="13" id="KW-0472">Membrane</keyword>
<comment type="catalytic activity">
    <reaction evidence="14">
        <text>an organic molecule + reduced [NADPH--hemoprotein reductase] + O2 = an alcohol + oxidized [NADPH--hemoprotein reductase] + H2O + H(+)</text>
        <dbReference type="Rhea" id="RHEA:17149"/>
        <dbReference type="Rhea" id="RHEA-COMP:11964"/>
        <dbReference type="Rhea" id="RHEA-COMP:11965"/>
        <dbReference type="ChEBI" id="CHEBI:15377"/>
        <dbReference type="ChEBI" id="CHEBI:15378"/>
        <dbReference type="ChEBI" id="CHEBI:15379"/>
        <dbReference type="ChEBI" id="CHEBI:30879"/>
        <dbReference type="ChEBI" id="CHEBI:57618"/>
        <dbReference type="ChEBI" id="CHEBI:58210"/>
        <dbReference type="ChEBI" id="CHEBI:142491"/>
        <dbReference type="EC" id="1.14.14.1"/>
    </reaction>
</comment>
<dbReference type="EMBL" id="OY660866">
    <property type="protein sequence ID" value="CAJ1053981.1"/>
    <property type="molecule type" value="Genomic_DNA"/>
</dbReference>
<proteinExistence type="inferred from homology"/>
<evidence type="ECO:0000256" key="16">
    <source>
        <dbReference type="RuleBase" id="RU000461"/>
    </source>
</evidence>
<keyword evidence="11 15" id="KW-0408">Iron</keyword>
<keyword evidence="6 15" id="KW-0349">Heme</keyword>
<dbReference type="AlphaFoldDB" id="A0AAV1EZ45"/>
<gene>
    <name evidence="17" type="ORF">XNOV1_A027173</name>
</gene>
<protein>
    <recommendedName>
        <fullName evidence="5">unspecific monooxygenase</fullName>
        <ecNumber evidence="5">1.14.14.1</ecNumber>
    </recommendedName>
</protein>
<dbReference type="InterPro" id="IPR001128">
    <property type="entry name" value="Cyt_P450"/>
</dbReference>
<dbReference type="FunFam" id="1.10.630.10:FF:000003">
    <property type="entry name" value="cytochrome P450 3A12-like isoform X2"/>
    <property type="match status" value="1"/>
</dbReference>